<organism evidence="3 4">
    <name type="scientific">Xanthomonas oryzae pv. oryzae (strain KACC10331 / KXO85)</name>
    <dbReference type="NCBI Taxonomy" id="291331"/>
    <lineage>
        <taxon>Bacteria</taxon>
        <taxon>Pseudomonadati</taxon>
        <taxon>Pseudomonadota</taxon>
        <taxon>Gammaproteobacteria</taxon>
        <taxon>Lysobacterales</taxon>
        <taxon>Lysobacteraceae</taxon>
        <taxon>Xanthomonas</taxon>
    </lineage>
</organism>
<dbReference type="Gene3D" id="3.40.50.1110">
    <property type="entry name" value="SGNH hydrolase"/>
    <property type="match status" value="2"/>
</dbReference>
<dbReference type="GO" id="GO:0001681">
    <property type="term" value="F:sialate O-acetylesterase activity"/>
    <property type="evidence" value="ECO:0007669"/>
    <property type="project" value="InterPro"/>
</dbReference>
<dbReference type="HOGENOM" id="CLU_015150_2_0_6"/>
<dbReference type="GO" id="GO:0004553">
    <property type="term" value="F:hydrolase activity, hydrolyzing O-glycosyl compounds"/>
    <property type="evidence" value="ECO:0007669"/>
    <property type="project" value="InterPro"/>
</dbReference>
<dbReference type="PANTHER" id="PTHR22901:SF0">
    <property type="entry name" value="SIALATE O-ACETYLESTERASE"/>
    <property type="match status" value="1"/>
</dbReference>
<dbReference type="InterPro" id="IPR039329">
    <property type="entry name" value="SIAE"/>
</dbReference>
<evidence type="ECO:0000313" key="3">
    <source>
        <dbReference type="EMBL" id="AAW77674.1"/>
    </source>
</evidence>
<dbReference type="SUPFAM" id="SSF49785">
    <property type="entry name" value="Galactose-binding domain-like"/>
    <property type="match status" value="1"/>
</dbReference>
<dbReference type="InterPro" id="IPR005181">
    <property type="entry name" value="SASA"/>
</dbReference>
<name>Q5GUE9_XANOR</name>
<keyword evidence="4" id="KW-1185">Reference proteome</keyword>
<evidence type="ECO:0000259" key="2">
    <source>
        <dbReference type="Pfam" id="PF03629"/>
    </source>
</evidence>
<dbReference type="SUPFAM" id="SSF52266">
    <property type="entry name" value="SGNH hydrolase"/>
    <property type="match status" value="1"/>
</dbReference>
<dbReference type="GO" id="GO:0005975">
    <property type="term" value="P:carbohydrate metabolic process"/>
    <property type="evidence" value="ECO:0007669"/>
    <property type="project" value="InterPro"/>
</dbReference>
<protein>
    <submittedName>
        <fullName evidence="3">Sialic acid-specific 9-O-acetylesterase</fullName>
    </submittedName>
</protein>
<dbReference type="STRING" id="291331.XOO4420"/>
<feature type="domain" description="Sialate O-acetylesterase" evidence="2">
    <location>
        <begin position="455"/>
        <end position="583"/>
    </location>
</feature>
<dbReference type="KEGG" id="xoo:XOO4420"/>
<dbReference type="PANTHER" id="PTHR22901">
    <property type="entry name" value="SIALATE O-ACETYLESTERASE"/>
    <property type="match status" value="1"/>
</dbReference>
<dbReference type="InterPro" id="IPR036514">
    <property type="entry name" value="SGNH_hydro_sf"/>
</dbReference>
<reference evidence="3 4" key="1">
    <citation type="journal article" date="2005" name="Nucleic Acids Res.">
        <title>The genome sequence of Xanthomonas oryzae pathovar oryzae KACC10331, the bacterial blight pathogen of rice.</title>
        <authorList>
            <person name="Lee B.M."/>
            <person name="Park Y.J."/>
            <person name="Park D.S."/>
            <person name="Kang H.W."/>
            <person name="Kim J.G."/>
            <person name="Song E.S."/>
            <person name="Park I.C."/>
            <person name="Yoon U.H."/>
            <person name="Hahn J.H."/>
            <person name="Koo B.S."/>
            <person name="Lee G.B."/>
            <person name="Kim H."/>
            <person name="Park H.S."/>
            <person name="Yoon K.O."/>
            <person name="Kim J.H."/>
            <person name="Jung C.H."/>
            <person name="Koh N.H."/>
            <person name="Seo J.S."/>
            <person name="Go S.J."/>
        </authorList>
    </citation>
    <scope>NUCLEOTIDE SEQUENCE [LARGE SCALE GENOMIC DNA]</scope>
    <source>
        <strain evidence="4">KACC10331 / KXO85</strain>
    </source>
</reference>
<keyword evidence="1" id="KW-0378">Hydrolase</keyword>
<dbReference type="Pfam" id="PF03629">
    <property type="entry name" value="SASA"/>
    <property type="match status" value="1"/>
</dbReference>
<sequence length="699" mass="75443">MVVRCQHRLFSKCVRSSAARRRQPAGASIGVLPGTDISVCTGESDVSACRVKILIGTLSALLLPHLAGAADAPLLHPVFQDHVVLQRDAPIRLWGDAAPGTRVTVQLESAQVQARADRQGHWEARLPAHAAGGPYSLKASAADGVVQQIDDVLIGDVWLCSGQSNMELQVHRTLDSRSEIADADHPTIRMFKVPAQSSPTPQRGFGGAATWQRTTPETVKDFSAACYYFARELQKSVDVPMGLINASWGGSQLQAWIGDKALRAAGDNGPALDVLARYATDPVAAAPRWAALWETWWHAHGEGEPWQPDAPGHWQNAPPALGAWDDWGVPQLVGFNGMVWYRTSVELTQAQAAQDATLLLGPVDELDQTWVNGRGVGSSYGADQPRRYALPRGRLHAGRNSIVLNVLNTYRRGGLLGDAQSRALQFADGSTLALDAPWHYRIVSPTVGTPPRAPWSSAAGLTTLYNGMIAPLGQLGLRGALWYQGESNTGDAVHYPALLSAWQRDWRQRFGAELPLLVVQLANYGAPPTQPAESGWAQLREAQRRFVADDAHAGLAVAIDIGDRYDIHPANKQELGRRLARAARHVVYGEAMAASGPVPRSARRDGEDVRIGFDYVDTALLSYGNDAPIGFELCGGAAGSCRYTRATLSGREIRLRIPAGMQATRVRYCWADSPVCTLYDRSGLPAGPFELPITAAPSP</sequence>
<accession>Q5GUE9</accession>
<gene>
    <name evidence="3" type="ordered locus">XOO4420</name>
</gene>
<dbReference type="Proteomes" id="UP000006735">
    <property type="component" value="Chromosome"/>
</dbReference>
<dbReference type="EMBL" id="AE013598">
    <property type="protein sequence ID" value="AAW77674.1"/>
    <property type="molecule type" value="Genomic_DNA"/>
</dbReference>
<dbReference type="InterPro" id="IPR008979">
    <property type="entry name" value="Galactose-bd-like_sf"/>
</dbReference>
<evidence type="ECO:0000313" key="4">
    <source>
        <dbReference type="Proteomes" id="UP000006735"/>
    </source>
</evidence>
<dbReference type="Gene3D" id="2.60.40.10">
    <property type="entry name" value="Immunoglobulins"/>
    <property type="match status" value="1"/>
</dbReference>
<evidence type="ECO:0000256" key="1">
    <source>
        <dbReference type="ARBA" id="ARBA00022801"/>
    </source>
</evidence>
<dbReference type="InterPro" id="IPR013783">
    <property type="entry name" value="Ig-like_fold"/>
</dbReference>
<dbReference type="AlphaFoldDB" id="Q5GUE9"/>
<proteinExistence type="predicted"/>